<dbReference type="Proteomes" id="UP000235965">
    <property type="component" value="Unassembled WGS sequence"/>
</dbReference>
<dbReference type="InterPro" id="IPR000477">
    <property type="entry name" value="RT_dom"/>
</dbReference>
<sequence>MIKNNNWITPGIKVSCRHKRELYLLYKNNNNYKIKKDYKLYCRILSDVIKAAKRLHYDRLISKSSNKMKTTWNIVKSITDKKTDSKVIQSIDTGNSITSKNQQDIADTFQNYFLSVADKIKSNINSKDNCDNECMDYQFRAFKNPFPNLIFDHTSTKEIANIIKAFKPKISSGYDEISLKILKISSPFIAAPPNHICNRSILSGNFPSGMKYSIIIPLFKKGDKKDIKNYRPISLLTSFSKIFEKVIHARILEHAINNNILSTEQFGFISNSSTQKATFILVNDILQALNNKSFVGGIFCDLEKAFDCVNHGILLKKLEFYGIVGSANTLMKSYLKDRYHCVIVKDSLAQGNASLNWGKIKYGVLQGSVPGPLLLLLYINHLPKVVNTFSQPILFVDDTSVIVNNTNCINFEKDFIFSFDQLNKWFNTNLLALNFDKTQCLQFKTMNSLTIPINISYNNKCVGNNTDKILRYYY</sequence>
<dbReference type="STRING" id="105785.A0A2J7Q0A5"/>
<dbReference type="AlphaFoldDB" id="A0A2J7Q0A5"/>
<dbReference type="InterPro" id="IPR043502">
    <property type="entry name" value="DNA/RNA_pol_sf"/>
</dbReference>
<evidence type="ECO:0000259" key="1">
    <source>
        <dbReference type="PROSITE" id="PS50878"/>
    </source>
</evidence>
<dbReference type="EMBL" id="NEVH01019987">
    <property type="protein sequence ID" value="PNF22011.1"/>
    <property type="molecule type" value="Genomic_DNA"/>
</dbReference>
<comment type="caution">
    <text evidence="2">The sequence shown here is derived from an EMBL/GenBank/DDBJ whole genome shotgun (WGS) entry which is preliminary data.</text>
</comment>
<dbReference type="SUPFAM" id="SSF56672">
    <property type="entry name" value="DNA/RNA polymerases"/>
    <property type="match status" value="1"/>
</dbReference>
<name>A0A2J7Q0A5_9NEOP</name>
<evidence type="ECO:0000313" key="3">
    <source>
        <dbReference type="Proteomes" id="UP000235965"/>
    </source>
</evidence>
<evidence type="ECO:0000313" key="2">
    <source>
        <dbReference type="EMBL" id="PNF22011.1"/>
    </source>
</evidence>
<feature type="domain" description="Reverse transcriptase" evidence="1">
    <location>
        <begin position="199"/>
        <end position="457"/>
    </location>
</feature>
<accession>A0A2J7Q0A5</accession>
<dbReference type="InParanoid" id="A0A2J7Q0A5"/>
<keyword evidence="3" id="KW-1185">Reference proteome</keyword>
<protein>
    <recommendedName>
        <fullName evidence="1">Reverse transcriptase domain-containing protein</fullName>
    </recommendedName>
</protein>
<organism evidence="2 3">
    <name type="scientific">Cryptotermes secundus</name>
    <dbReference type="NCBI Taxonomy" id="105785"/>
    <lineage>
        <taxon>Eukaryota</taxon>
        <taxon>Metazoa</taxon>
        <taxon>Ecdysozoa</taxon>
        <taxon>Arthropoda</taxon>
        <taxon>Hexapoda</taxon>
        <taxon>Insecta</taxon>
        <taxon>Pterygota</taxon>
        <taxon>Neoptera</taxon>
        <taxon>Polyneoptera</taxon>
        <taxon>Dictyoptera</taxon>
        <taxon>Blattodea</taxon>
        <taxon>Blattoidea</taxon>
        <taxon>Termitoidae</taxon>
        <taxon>Kalotermitidae</taxon>
        <taxon>Cryptotermitinae</taxon>
        <taxon>Cryptotermes</taxon>
    </lineage>
</organism>
<gene>
    <name evidence="2" type="ORF">B7P43_G17566</name>
</gene>
<proteinExistence type="predicted"/>
<dbReference type="CDD" id="cd01650">
    <property type="entry name" value="RT_nLTR_like"/>
    <property type="match status" value="1"/>
</dbReference>
<dbReference type="PROSITE" id="PS50878">
    <property type="entry name" value="RT_POL"/>
    <property type="match status" value="1"/>
</dbReference>
<dbReference type="PANTHER" id="PTHR33332">
    <property type="entry name" value="REVERSE TRANSCRIPTASE DOMAIN-CONTAINING PROTEIN"/>
    <property type="match status" value="1"/>
</dbReference>
<dbReference type="GO" id="GO:0071897">
    <property type="term" value="P:DNA biosynthetic process"/>
    <property type="evidence" value="ECO:0007669"/>
    <property type="project" value="UniProtKB-ARBA"/>
</dbReference>
<dbReference type="Pfam" id="PF00078">
    <property type="entry name" value="RVT_1"/>
    <property type="match status" value="1"/>
</dbReference>
<reference evidence="2 3" key="1">
    <citation type="submission" date="2017-12" db="EMBL/GenBank/DDBJ databases">
        <title>Hemimetabolous genomes reveal molecular basis of termite eusociality.</title>
        <authorList>
            <person name="Harrison M.C."/>
            <person name="Jongepier E."/>
            <person name="Robertson H.M."/>
            <person name="Arning N."/>
            <person name="Bitard-Feildel T."/>
            <person name="Chao H."/>
            <person name="Childers C.P."/>
            <person name="Dinh H."/>
            <person name="Doddapaneni H."/>
            <person name="Dugan S."/>
            <person name="Gowin J."/>
            <person name="Greiner C."/>
            <person name="Han Y."/>
            <person name="Hu H."/>
            <person name="Hughes D.S.T."/>
            <person name="Huylmans A.-K."/>
            <person name="Kemena C."/>
            <person name="Kremer L.P.M."/>
            <person name="Lee S.L."/>
            <person name="Lopez-Ezquerra A."/>
            <person name="Mallet L."/>
            <person name="Monroy-Kuhn J.M."/>
            <person name="Moser A."/>
            <person name="Murali S.C."/>
            <person name="Muzny D.M."/>
            <person name="Otani S."/>
            <person name="Piulachs M.-D."/>
            <person name="Poelchau M."/>
            <person name="Qu J."/>
            <person name="Schaub F."/>
            <person name="Wada-Katsumata A."/>
            <person name="Worley K.C."/>
            <person name="Xie Q."/>
            <person name="Ylla G."/>
            <person name="Poulsen M."/>
            <person name="Gibbs R.A."/>
            <person name="Schal C."/>
            <person name="Richards S."/>
            <person name="Belles X."/>
            <person name="Korb J."/>
            <person name="Bornberg-Bauer E."/>
        </authorList>
    </citation>
    <scope>NUCLEOTIDE SEQUENCE [LARGE SCALE GENOMIC DNA]</scope>
    <source>
        <tissue evidence="2">Whole body</tissue>
    </source>
</reference>